<dbReference type="EMBL" id="JBHSWN010000001">
    <property type="protein sequence ID" value="MFC6789340.1"/>
    <property type="molecule type" value="Genomic_DNA"/>
</dbReference>
<dbReference type="RefSeq" id="WP_378968221.1">
    <property type="nucleotide sequence ID" value="NZ_JBHSWN010000001.1"/>
</dbReference>
<sequence length="246" mass="26598">MGPERALPAAAGGSLHRFMRAERGVAAIEFAVILPILLVLLLTGIQLVLYINASRKVGQVARSISQMISQVKPPDNSSTATVSALDLHFGYDATMVIFPYLLNDAKRQNVAWWRNIAINFASIAFTKTTGTCSDPADQSNCYVANVVWTSTGTSQPYGQMYRPCVVPQLPTDNTAAPNPALLPRSVYGPASLIVIDVVFKFTPTFGVGFLPTLTISRSAYVQPRYATLINYDTTSNDGIATKCPGY</sequence>
<evidence type="ECO:0000259" key="2">
    <source>
        <dbReference type="Pfam" id="PF07811"/>
    </source>
</evidence>
<comment type="caution">
    <text evidence="3">The sequence shown here is derived from an EMBL/GenBank/DDBJ whole genome shotgun (WGS) entry which is preliminary data.</text>
</comment>
<gene>
    <name evidence="3" type="ORF">ACFQE0_06695</name>
</gene>
<evidence type="ECO:0000256" key="1">
    <source>
        <dbReference type="SAM" id="Phobius"/>
    </source>
</evidence>
<keyword evidence="4" id="KW-1185">Reference proteome</keyword>
<dbReference type="Proteomes" id="UP001596292">
    <property type="component" value="Unassembled WGS sequence"/>
</dbReference>
<evidence type="ECO:0000313" key="3">
    <source>
        <dbReference type="EMBL" id="MFC6789340.1"/>
    </source>
</evidence>
<proteinExistence type="predicted"/>
<evidence type="ECO:0000313" key="4">
    <source>
        <dbReference type="Proteomes" id="UP001596292"/>
    </source>
</evidence>
<keyword evidence="1" id="KW-0812">Transmembrane</keyword>
<dbReference type="Pfam" id="PF07811">
    <property type="entry name" value="TadE"/>
    <property type="match status" value="1"/>
</dbReference>
<accession>A0ABW2BH23</accession>
<feature type="transmembrane region" description="Helical" evidence="1">
    <location>
        <begin position="25"/>
        <end position="51"/>
    </location>
</feature>
<feature type="domain" description="TadE-like" evidence="2">
    <location>
        <begin position="24"/>
        <end position="62"/>
    </location>
</feature>
<dbReference type="InterPro" id="IPR012495">
    <property type="entry name" value="TadE-like_dom"/>
</dbReference>
<protein>
    <submittedName>
        <fullName evidence="3">TadE/TadG family type IV pilus assembly protein</fullName>
    </submittedName>
</protein>
<reference evidence="4" key="1">
    <citation type="journal article" date="2019" name="Int. J. Syst. Evol. Microbiol.">
        <title>The Global Catalogue of Microorganisms (GCM) 10K type strain sequencing project: providing services to taxonomists for standard genome sequencing and annotation.</title>
        <authorList>
            <consortium name="The Broad Institute Genomics Platform"/>
            <consortium name="The Broad Institute Genome Sequencing Center for Infectious Disease"/>
            <person name="Wu L."/>
            <person name="Ma J."/>
        </authorList>
    </citation>
    <scope>NUCLEOTIDE SEQUENCE [LARGE SCALE GENOMIC DNA]</scope>
    <source>
        <strain evidence="4">CCUG 48316</strain>
    </source>
</reference>
<organism evidence="3 4">
    <name type="scientific">Methylobacterium komagatae</name>
    <dbReference type="NCBI Taxonomy" id="374425"/>
    <lineage>
        <taxon>Bacteria</taxon>
        <taxon>Pseudomonadati</taxon>
        <taxon>Pseudomonadota</taxon>
        <taxon>Alphaproteobacteria</taxon>
        <taxon>Hyphomicrobiales</taxon>
        <taxon>Methylobacteriaceae</taxon>
        <taxon>Methylobacterium</taxon>
    </lineage>
</organism>
<keyword evidence="1" id="KW-1133">Transmembrane helix</keyword>
<keyword evidence="1" id="KW-0472">Membrane</keyword>
<name>A0ABW2BH23_9HYPH</name>